<name>A0ABD6C168_9EURY</name>
<evidence type="ECO:0000313" key="2">
    <source>
        <dbReference type="EMBL" id="MFD1570566.1"/>
    </source>
</evidence>
<organism evidence="2 3">
    <name type="scientific">Halorubrum laminariae</name>
    <dbReference type="NCBI Taxonomy" id="1433523"/>
    <lineage>
        <taxon>Archaea</taxon>
        <taxon>Methanobacteriati</taxon>
        <taxon>Methanobacteriota</taxon>
        <taxon>Stenosarchaea group</taxon>
        <taxon>Halobacteria</taxon>
        <taxon>Halobacteriales</taxon>
        <taxon>Haloferacaceae</taxon>
        <taxon>Halorubrum</taxon>
    </lineage>
</organism>
<dbReference type="RefSeq" id="WP_256416825.1">
    <property type="nucleotide sequence ID" value="NZ_JANHDL010000001.1"/>
</dbReference>
<keyword evidence="1" id="KW-1133">Transmembrane helix</keyword>
<gene>
    <name evidence="2" type="ORF">ACFR9T_08185</name>
</gene>
<feature type="transmembrane region" description="Helical" evidence="1">
    <location>
        <begin position="12"/>
        <end position="39"/>
    </location>
</feature>
<keyword evidence="3" id="KW-1185">Reference proteome</keyword>
<sequence length="42" mass="4350">MDADRSINDGWLALAGVGVGYVIAVGVVFVLVFAVPYLVLVA</sequence>
<reference evidence="2 3" key="1">
    <citation type="journal article" date="2019" name="Int. J. Syst. Evol. Microbiol.">
        <title>The Global Catalogue of Microorganisms (GCM) 10K type strain sequencing project: providing services to taxonomists for standard genome sequencing and annotation.</title>
        <authorList>
            <consortium name="The Broad Institute Genomics Platform"/>
            <consortium name="The Broad Institute Genome Sequencing Center for Infectious Disease"/>
            <person name="Wu L."/>
            <person name="Ma J."/>
        </authorList>
    </citation>
    <scope>NUCLEOTIDE SEQUENCE [LARGE SCALE GENOMIC DNA]</scope>
    <source>
        <strain evidence="2 3">CGMCC 1.12689</strain>
    </source>
</reference>
<evidence type="ECO:0000256" key="1">
    <source>
        <dbReference type="SAM" id="Phobius"/>
    </source>
</evidence>
<evidence type="ECO:0000313" key="3">
    <source>
        <dbReference type="Proteomes" id="UP001597185"/>
    </source>
</evidence>
<dbReference type="AlphaFoldDB" id="A0ABD6C168"/>
<comment type="caution">
    <text evidence="2">The sequence shown here is derived from an EMBL/GenBank/DDBJ whole genome shotgun (WGS) entry which is preliminary data.</text>
</comment>
<accession>A0ABD6C168</accession>
<keyword evidence="1" id="KW-0472">Membrane</keyword>
<dbReference type="Proteomes" id="UP001597185">
    <property type="component" value="Unassembled WGS sequence"/>
</dbReference>
<dbReference type="EMBL" id="JBHUDB010000004">
    <property type="protein sequence ID" value="MFD1570566.1"/>
    <property type="molecule type" value="Genomic_DNA"/>
</dbReference>
<keyword evidence="1" id="KW-0812">Transmembrane</keyword>
<proteinExistence type="predicted"/>
<protein>
    <submittedName>
        <fullName evidence="2">Uncharacterized protein</fullName>
    </submittedName>
</protein>